<gene>
    <name evidence="2" type="ORF">J5Y05_23740</name>
</gene>
<comment type="caution">
    <text evidence="2">The sequence shown here is derived from an EMBL/GenBank/DDBJ whole genome shotgun (WGS) entry which is preliminary data.</text>
</comment>
<dbReference type="RefSeq" id="WP_210875088.1">
    <property type="nucleotide sequence ID" value="NZ_JAGPNL010000007.1"/>
</dbReference>
<sequence>MDEAPVKRAGLYTAKGFVLSLAIFCALGLACWFGYVQIFTKGLERLPAKVCGGAVDRELAVRVLPSARSAEDGARRRGSGERFTFSCRVVTSDEASLQGRVQVRPFSATEWLANYEKSTGDQTIIRTSAGEVEALAQYDKEYATGAIYVRCTPRGAPSYNDSEESAIVVESEVYVPEGGEATGAELAQPMTDIAYQLARHAYGMAGCEEAREFPAELPRFRS</sequence>
<feature type="transmembrane region" description="Helical" evidence="1">
    <location>
        <begin position="12"/>
        <end position="35"/>
    </location>
</feature>
<keyword evidence="1" id="KW-1133">Transmembrane helix</keyword>
<keyword evidence="1" id="KW-0472">Membrane</keyword>
<proteinExistence type="predicted"/>
<keyword evidence="3" id="KW-1185">Reference proteome</keyword>
<dbReference type="PROSITE" id="PS51257">
    <property type="entry name" value="PROKAR_LIPOPROTEIN"/>
    <property type="match status" value="1"/>
</dbReference>
<evidence type="ECO:0000313" key="2">
    <source>
        <dbReference type="EMBL" id="MBQ0829478.1"/>
    </source>
</evidence>
<dbReference type="EMBL" id="JAGPNL010000007">
    <property type="protein sequence ID" value="MBQ0829478.1"/>
    <property type="molecule type" value="Genomic_DNA"/>
</dbReference>
<dbReference type="AlphaFoldDB" id="A0A940XTS2"/>
<dbReference type="Proteomes" id="UP000677875">
    <property type="component" value="Unassembled WGS sequence"/>
</dbReference>
<evidence type="ECO:0000256" key="1">
    <source>
        <dbReference type="SAM" id="Phobius"/>
    </source>
</evidence>
<evidence type="ECO:0000313" key="3">
    <source>
        <dbReference type="Proteomes" id="UP000677875"/>
    </source>
</evidence>
<organism evidence="2 3">
    <name type="scientific">Streptomyces tagetis</name>
    <dbReference type="NCBI Taxonomy" id="2820809"/>
    <lineage>
        <taxon>Bacteria</taxon>
        <taxon>Bacillati</taxon>
        <taxon>Actinomycetota</taxon>
        <taxon>Actinomycetes</taxon>
        <taxon>Kitasatosporales</taxon>
        <taxon>Streptomycetaceae</taxon>
        <taxon>Streptomyces</taxon>
    </lineage>
</organism>
<keyword evidence="1" id="KW-0812">Transmembrane</keyword>
<name>A0A940XTS2_9ACTN</name>
<protein>
    <submittedName>
        <fullName evidence="2">Uncharacterized protein</fullName>
    </submittedName>
</protein>
<accession>A0A940XTS2</accession>
<reference evidence="2" key="1">
    <citation type="submission" date="2021-04" db="EMBL/GenBank/DDBJ databases">
        <title>Genome seq and assembly of Streptomyces sp. RG38.</title>
        <authorList>
            <person name="Chhetri G."/>
        </authorList>
    </citation>
    <scope>NUCLEOTIDE SEQUENCE</scope>
    <source>
        <strain evidence="2">RG38</strain>
    </source>
</reference>